<sequence length="86" mass="10317">MPEIQDIEIIRVMWRDYHGKKDYYVTILGRNVVSREYVTFESRSFTDQDIDELKTTLVEGRKVRISSENGISFLEVNHFRLYESRP</sequence>
<dbReference type="GeneID" id="87105998"/>
<dbReference type="RefSeq" id="WP_014730048.1">
    <property type="nucleotide sequence ID" value="NC_017934.1"/>
</dbReference>
<dbReference type="Proteomes" id="UP000002881">
    <property type="component" value="Chromosome"/>
</dbReference>
<name>I2F1T0_9BACT</name>
<proteinExistence type="predicted"/>
<dbReference type="HOGENOM" id="CLU_2494281_0_0_0"/>
<accession>I2F1T0</accession>
<protein>
    <submittedName>
        <fullName evidence="1">Uncharacterized protein</fullName>
    </submittedName>
</protein>
<evidence type="ECO:0000313" key="1">
    <source>
        <dbReference type="EMBL" id="AFK05883.1"/>
    </source>
</evidence>
<gene>
    <name evidence="1" type="ORF">Theba_0137</name>
</gene>
<evidence type="ECO:0000313" key="2">
    <source>
        <dbReference type="Proteomes" id="UP000002881"/>
    </source>
</evidence>
<keyword evidence="2" id="KW-1185">Reference proteome</keyword>
<organism evidence="1 2">
    <name type="scientific">Mesotoga prima MesG1.Ag.4.2</name>
    <dbReference type="NCBI Taxonomy" id="660470"/>
    <lineage>
        <taxon>Bacteria</taxon>
        <taxon>Thermotogati</taxon>
        <taxon>Thermotogota</taxon>
        <taxon>Thermotogae</taxon>
        <taxon>Kosmotogales</taxon>
        <taxon>Kosmotogaceae</taxon>
        <taxon>Mesotoga</taxon>
    </lineage>
</organism>
<reference evidence="1 2" key="1">
    <citation type="journal article" date="2012" name="Genome Biol. Evol.">
        <title>Genome Sequence of the Mesophilic Thermotogales Bacterium Mesotoga prima MesG1.Ag.4.2 Reveals the Largest Thermotogales Genome To Date.</title>
        <authorList>
            <person name="Zhaxybayeva O."/>
            <person name="Swithers K.S."/>
            <person name="Foght J."/>
            <person name="Green A.G."/>
            <person name="Bruce D."/>
            <person name="Detter C."/>
            <person name="Han S."/>
            <person name="Teshima H."/>
            <person name="Han J."/>
            <person name="Woyke T."/>
            <person name="Pitluck S."/>
            <person name="Nolan M."/>
            <person name="Ivanova N."/>
            <person name="Pati A."/>
            <person name="Land M.L."/>
            <person name="Dlutek M."/>
            <person name="Doolittle W.F."/>
            <person name="Noll K.M."/>
            <person name="Nesbo C.L."/>
        </authorList>
    </citation>
    <scope>NUCLEOTIDE SEQUENCE [LARGE SCALE GENOMIC DNA]</scope>
    <source>
        <strain evidence="2">mesG1.Ag.4.2</strain>
    </source>
</reference>
<dbReference type="AlphaFoldDB" id="I2F1T0"/>
<dbReference type="KEGG" id="mpg:Theba_0137"/>
<dbReference type="EMBL" id="CP003532">
    <property type="protein sequence ID" value="AFK05883.1"/>
    <property type="molecule type" value="Genomic_DNA"/>
</dbReference>